<organism evidence="4">
    <name type="scientific">Schistosoma curassoni</name>
    <dbReference type="NCBI Taxonomy" id="6186"/>
    <lineage>
        <taxon>Eukaryota</taxon>
        <taxon>Metazoa</taxon>
        <taxon>Spiralia</taxon>
        <taxon>Lophotrochozoa</taxon>
        <taxon>Platyhelminthes</taxon>
        <taxon>Trematoda</taxon>
        <taxon>Digenea</taxon>
        <taxon>Strigeidida</taxon>
        <taxon>Schistosomatoidea</taxon>
        <taxon>Schistosomatidae</taxon>
        <taxon>Schistosoma</taxon>
    </lineage>
</organism>
<reference evidence="4" key="1">
    <citation type="submission" date="2016-06" db="UniProtKB">
        <authorList>
            <consortium name="WormBaseParasite"/>
        </authorList>
    </citation>
    <scope>IDENTIFICATION</scope>
</reference>
<dbReference type="EMBL" id="UZAK01039046">
    <property type="protein sequence ID" value="VDP62202.1"/>
    <property type="molecule type" value="Genomic_DNA"/>
</dbReference>
<accession>A0A183KP02</accession>
<evidence type="ECO:0000259" key="1">
    <source>
        <dbReference type="Pfam" id="PF20049"/>
    </source>
</evidence>
<feature type="domain" description="DUF6451" evidence="1">
    <location>
        <begin position="88"/>
        <end position="119"/>
    </location>
</feature>
<dbReference type="InterPro" id="IPR045609">
    <property type="entry name" value="DUF6451"/>
</dbReference>
<dbReference type="PANTHER" id="PTHR47027">
    <property type="entry name" value="REVERSE TRANSCRIPTASE DOMAIN-CONTAINING PROTEIN"/>
    <property type="match status" value="1"/>
</dbReference>
<evidence type="ECO:0000313" key="2">
    <source>
        <dbReference type="EMBL" id="VDP62202.1"/>
    </source>
</evidence>
<gene>
    <name evidence="2" type="ORF">SCUD_LOCUS16782</name>
</gene>
<reference evidence="2 3" key="2">
    <citation type="submission" date="2018-11" db="EMBL/GenBank/DDBJ databases">
        <authorList>
            <consortium name="Pathogen Informatics"/>
        </authorList>
    </citation>
    <scope>NUCLEOTIDE SEQUENCE [LARGE SCALE GENOMIC DNA]</scope>
    <source>
        <strain evidence="2">Dakar</strain>
        <strain evidence="3">Dakar, Senegal</strain>
    </source>
</reference>
<keyword evidence="3" id="KW-1185">Reference proteome</keyword>
<protein>
    <submittedName>
        <fullName evidence="4">DUF6451 domain-containing protein</fullName>
    </submittedName>
</protein>
<dbReference type="AlphaFoldDB" id="A0A183KP02"/>
<evidence type="ECO:0000313" key="4">
    <source>
        <dbReference type="WBParaSite" id="SCUD_0001678501-mRNA-1"/>
    </source>
</evidence>
<dbReference type="Pfam" id="PF20049">
    <property type="entry name" value="DUF6451"/>
    <property type="match status" value="1"/>
</dbReference>
<proteinExistence type="predicted"/>
<sequence length="137" mass="15783">MALLSRKHEQMETKTASVIAASTSVNLNTHKRKGKILKYNPQNTSKITLDGVALEQVENFTYLGNIIDEQGGIDVDAKERIDKSRTVFLQLKNIWNSRQLPTNIKIRIFNTNVKTDLLYELKREKLPRPSSKMHKYL</sequence>
<dbReference type="Proteomes" id="UP000279833">
    <property type="component" value="Unassembled WGS sequence"/>
</dbReference>
<dbReference type="STRING" id="6186.A0A183KP02"/>
<evidence type="ECO:0000313" key="3">
    <source>
        <dbReference type="Proteomes" id="UP000279833"/>
    </source>
</evidence>
<dbReference type="WBParaSite" id="SCUD_0001678501-mRNA-1">
    <property type="protein sequence ID" value="SCUD_0001678501-mRNA-1"/>
    <property type="gene ID" value="SCUD_0001678501"/>
</dbReference>
<name>A0A183KP02_9TREM</name>
<dbReference type="PANTHER" id="PTHR47027:SF25">
    <property type="entry name" value="REVERSE TRANSCRIPTASE DOMAIN-CONTAINING PROTEIN"/>
    <property type="match status" value="1"/>
</dbReference>